<dbReference type="EMBL" id="JALNTZ010000004">
    <property type="protein sequence ID" value="KAJ3653719.1"/>
    <property type="molecule type" value="Genomic_DNA"/>
</dbReference>
<keyword evidence="2" id="KW-1185">Reference proteome</keyword>
<evidence type="ECO:0000313" key="2">
    <source>
        <dbReference type="Proteomes" id="UP001168821"/>
    </source>
</evidence>
<sequence>MSKASRAAAACMNYLRSTYAWNFEDGCGLCGFLPGTKIKKISFSSKVKFWEFWRLLCGAWGRFGMRSDFDEGRIIDRRINYIKGAVDDIKHALYARDWAKTAVCQSTSRLELREQRVNVQKTNCLVFF</sequence>
<proteinExistence type="predicted"/>
<evidence type="ECO:0000313" key="1">
    <source>
        <dbReference type="EMBL" id="KAJ3653719.1"/>
    </source>
</evidence>
<protein>
    <submittedName>
        <fullName evidence="1">Uncharacterized protein</fullName>
    </submittedName>
</protein>
<dbReference type="AlphaFoldDB" id="A0AA38IEG1"/>
<organism evidence="1 2">
    <name type="scientific">Zophobas morio</name>
    <dbReference type="NCBI Taxonomy" id="2755281"/>
    <lineage>
        <taxon>Eukaryota</taxon>
        <taxon>Metazoa</taxon>
        <taxon>Ecdysozoa</taxon>
        <taxon>Arthropoda</taxon>
        <taxon>Hexapoda</taxon>
        <taxon>Insecta</taxon>
        <taxon>Pterygota</taxon>
        <taxon>Neoptera</taxon>
        <taxon>Endopterygota</taxon>
        <taxon>Coleoptera</taxon>
        <taxon>Polyphaga</taxon>
        <taxon>Cucujiformia</taxon>
        <taxon>Tenebrionidae</taxon>
        <taxon>Zophobas</taxon>
    </lineage>
</organism>
<gene>
    <name evidence="1" type="ORF">Zmor_012956</name>
</gene>
<dbReference type="Proteomes" id="UP001168821">
    <property type="component" value="Unassembled WGS sequence"/>
</dbReference>
<reference evidence="1" key="1">
    <citation type="journal article" date="2023" name="G3 (Bethesda)">
        <title>Whole genome assemblies of Zophobas morio and Tenebrio molitor.</title>
        <authorList>
            <person name="Kaur S."/>
            <person name="Stinson S.A."/>
            <person name="diCenzo G.C."/>
        </authorList>
    </citation>
    <scope>NUCLEOTIDE SEQUENCE</scope>
    <source>
        <strain evidence="1">QUZm001</strain>
    </source>
</reference>
<name>A0AA38IEG1_9CUCU</name>
<comment type="caution">
    <text evidence="1">The sequence shown here is derived from an EMBL/GenBank/DDBJ whole genome shotgun (WGS) entry which is preliminary data.</text>
</comment>
<accession>A0AA38IEG1</accession>